<organism evidence="2 3">
    <name type="scientific">Ditylenchus destructor</name>
    <dbReference type="NCBI Taxonomy" id="166010"/>
    <lineage>
        <taxon>Eukaryota</taxon>
        <taxon>Metazoa</taxon>
        <taxon>Ecdysozoa</taxon>
        <taxon>Nematoda</taxon>
        <taxon>Chromadorea</taxon>
        <taxon>Rhabditida</taxon>
        <taxon>Tylenchina</taxon>
        <taxon>Tylenchomorpha</taxon>
        <taxon>Sphaerularioidea</taxon>
        <taxon>Anguinidae</taxon>
        <taxon>Anguininae</taxon>
        <taxon>Ditylenchus</taxon>
    </lineage>
</organism>
<keyword evidence="3" id="KW-1185">Reference proteome</keyword>
<feature type="signal peptide" evidence="1">
    <location>
        <begin position="1"/>
        <end position="16"/>
    </location>
</feature>
<dbReference type="AlphaFoldDB" id="A0AAD4MPR1"/>
<sequence length="108" mass="11991">MLFLLFLYECFDLSIEEIGTPNSIDDGLYGICLKYPITNLALYVLSKSMGHLLACPRINSSFADAHRNFGSSDKHSVCVPEAIQNYSTALELKSDSQDPICNLPIVCR</sequence>
<keyword evidence="2" id="KW-0808">Transferase</keyword>
<dbReference type="Proteomes" id="UP001201812">
    <property type="component" value="Unassembled WGS sequence"/>
</dbReference>
<comment type="caution">
    <text evidence="2">The sequence shown here is derived from an EMBL/GenBank/DDBJ whole genome shotgun (WGS) entry which is preliminary data.</text>
</comment>
<reference evidence="2" key="1">
    <citation type="submission" date="2022-01" db="EMBL/GenBank/DDBJ databases">
        <title>Genome Sequence Resource for Two Populations of Ditylenchus destructor, the Migratory Endoparasitic Phytonematode.</title>
        <authorList>
            <person name="Zhang H."/>
            <person name="Lin R."/>
            <person name="Xie B."/>
        </authorList>
    </citation>
    <scope>NUCLEOTIDE SEQUENCE</scope>
    <source>
        <strain evidence="2">BazhouSP</strain>
    </source>
</reference>
<evidence type="ECO:0000313" key="2">
    <source>
        <dbReference type="EMBL" id="KAI1700320.1"/>
    </source>
</evidence>
<evidence type="ECO:0000256" key="1">
    <source>
        <dbReference type="SAM" id="SignalP"/>
    </source>
</evidence>
<keyword evidence="2" id="KW-0328">Glycosyltransferase</keyword>
<dbReference type="EMBL" id="JAKKPZ010000149">
    <property type="protein sequence ID" value="KAI1700320.1"/>
    <property type="molecule type" value="Genomic_DNA"/>
</dbReference>
<dbReference type="InterPro" id="IPR011990">
    <property type="entry name" value="TPR-like_helical_dom_sf"/>
</dbReference>
<dbReference type="Gene3D" id="1.25.40.10">
    <property type="entry name" value="Tetratricopeptide repeat domain"/>
    <property type="match status" value="1"/>
</dbReference>
<accession>A0AAD4MPR1</accession>
<keyword evidence="1" id="KW-0732">Signal</keyword>
<dbReference type="GO" id="GO:0016757">
    <property type="term" value="F:glycosyltransferase activity"/>
    <property type="evidence" value="ECO:0007669"/>
    <property type="project" value="UniProtKB-KW"/>
</dbReference>
<proteinExistence type="predicted"/>
<gene>
    <name evidence="2" type="ORF">DdX_16785</name>
</gene>
<name>A0AAD4MPR1_9BILA</name>
<protein>
    <submittedName>
        <fullName evidence="2">UDP-N-acetylglucosamine--peptide N-acetylglucosaminyltransferase subunit</fullName>
    </submittedName>
</protein>
<evidence type="ECO:0000313" key="3">
    <source>
        <dbReference type="Proteomes" id="UP001201812"/>
    </source>
</evidence>
<feature type="chain" id="PRO_5042098407" evidence="1">
    <location>
        <begin position="17"/>
        <end position="108"/>
    </location>
</feature>